<dbReference type="EMBL" id="JAKWBI020000146">
    <property type="protein sequence ID" value="KAJ2901580.1"/>
    <property type="molecule type" value="Genomic_DNA"/>
</dbReference>
<organism evidence="3 4">
    <name type="scientific">Zalerion maritima</name>
    <dbReference type="NCBI Taxonomy" id="339359"/>
    <lineage>
        <taxon>Eukaryota</taxon>
        <taxon>Fungi</taxon>
        <taxon>Dikarya</taxon>
        <taxon>Ascomycota</taxon>
        <taxon>Pezizomycotina</taxon>
        <taxon>Sordariomycetes</taxon>
        <taxon>Lulworthiomycetidae</taxon>
        <taxon>Lulworthiales</taxon>
        <taxon>Lulworthiaceae</taxon>
        <taxon>Zalerion</taxon>
    </lineage>
</organism>
<sequence>MSFRVEEVRIVVEESGRASRHCSMISTLVAARSRCQFRHSYHFFPRSSLLVLVLVLVLVLLLLLLPYLETTLGGGGGRVGGGVKAVQPQPHARSPAIGAAWNASSPPTLDPPAFSCGTAPPPTAGFLEQPGRRRGLRGHPPPGSTIPSICLWDEPDHRDQGNFGPQQLHAAAAGRPVPDPFVPYITPPKRFEKLTYVR</sequence>
<protein>
    <submittedName>
        <fullName evidence="3">Alpha/beta-hydrolase</fullName>
    </submittedName>
</protein>
<evidence type="ECO:0000313" key="3">
    <source>
        <dbReference type="EMBL" id="KAJ2901580.1"/>
    </source>
</evidence>
<keyword evidence="2" id="KW-0472">Membrane</keyword>
<keyword evidence="4" id="KW-1185">Reference proteome</keyword>
<proteinExistence type="predicted"/>
<keyword evidence="2" id="KW-0812">Transmembrane</keyword>
<gene>
    <name evidence="3" type="ORF">MKZ38_001659</name>
</gene>
<reference evidence="3" key="1">
    <citation type="submission" date="2022-07" db="EMBL/GenBank/DDBJ databases">
        <title>Draft genome sequence of Zalerion maritima ATCC 34329, a (micro)plastics degrading marine fungus.</title>
        <authorList>
            <person name="Paco A."/>
            <person name="Goncalves M.F.M."/>
            <person name="Rocha-Santos T.A.P."/>
            <person name="Alves A."/>
        </authorList>
    </citation>
    <scope>NUCLEOTIDE SEQUENCE</scope>
    <source>
        <strain evidence="3">ATCC 34329</strain>
    </source>
</reference>
<keyword evidence="2" id="KW-1133">Transmembrane helix</keyword>
<comment type="caution">
    <text evidence="3">The sequence shown here is derived from an EMBL/GenBank/DDBJ whole genome shotgun (WGS) entry which is preliminary data.</text>
</comment>
<accession>A0AAD5RQX5</accession>
<name>A0AAD5RQX5_9PEZI</name>
<dbReference type="AlphaFoldDB" id="A0AAD5RQX5"/>
<evidence type="ECO:0000256" key="1">
    <source>
        <dbReference type="SAM" id="MobiDB-lite"/>
    </source>
</evidence>
<evidence type="ECO:0000313" key="4">
    <source>
        <dbReference type="Proteomes" id="UP001201980"/>
    </source>
</evidence>
<feature type="transmembrane region" description="Helical" evidence="2">
    <location>
        <begin position="48"/>
        <end position="68"/>
    </location>
</feature>
<evidence type="ECO:0000256" key="2">
    <source>
        <dbReference type="SAM" id="Phobius"/>
    </source>
</evidence>
<dbReference type="Proteomes" id="UP001201980">
    <property type="component" value="Unassembled WGS sequence"/>
</dbReference>
<feature type="region of interest" description="Disordered" evidence="1">
    <location>
        <begin position="120"/>
        <end position="149"/>
    </location>
</feature>